<evidence type="ECO:0000256" key="8">
    <source>
        <dbReference type="PROSITE-ProRule" id="PRU00124"/>
    </source>
</evidence>
<dbReference type="InterPro" id="IPR013980">
    <property type="entry name" value="MANSC_dom"/>
</dbReference>
<dbReference type="PROSITE" id="PS01209">
    <property type="entry name" value="LDLRA_1"/>
    <property type="match status" value="1"/>
</dbReference>
<evidence type="ECO:0000256" key="5">
    <source>
        <dbReference type="ARBA" id="ARBA00023136"/>
    </source>
</evidence>
<reference evidence="13 14" key="1">
    <citation type="journal article" date="2013" name="Nat. Genet.">
        <title>The genome of the hydatid tapeworm Echinococcus granulosus.</title>
        <authorList>
            <person name="Zheng H."/>
            <person name="Zhang W."/>
            <person name="Zhang L."/>
            <person name="Zhang Z."/>
            <person name="Li J."/>
            <person name="Lu G."/>
            <person name="Zhu Y."/>
            <person name="Wang Y."/>
            <person name="Huang Y."/>
            <person name="Liu J."/>
            <person name="Kang H."/>
            <person name="Chen J."/>
            <person name="Wang L."/>
            <person name="Chen A."/>
            <person name="Yu S."/>
            <person name="Gao Z."/>
            <person name="Jin L."/>
            <person name="Gu W."/>
            <person name="Wang Z."/>
            <person name="Zhao L."/>
            <person name="Shi B."/>
            <person name="Wen H."/>
            <person name="Lin R."/>
            <person name="Jones M.K."/>
            <person name="Brejova B."/>
            <person name="Vinar T."/>
            <person name="Zhao G."/>
            <person name="McManus D.P."/>
            <person name="Chen Z."/>
            <person name="Zhou Y."/>
            <person name="Wang S."/>
        </authorList>
    </citation>
    <scope>NUCLEOTIDE SEQUENCE [LARGE SCALE GENOMIC DNA]</scope>
</reference>
<dbReference type="Pfam" id="PF07502">
    <property type="entry name" value="MANEC"/>
    <property type="match status" value="1"/>
</dbReference>
<dbReference type="InterPro" id="IPR023415">
    <property type="entry name" value="LDLR_class-A_CS"/>
</dbReference>
<keyword evidence="14" id="KW-1185">Reference proteome</keyword>
<evidence type="ECO:0000256" key="9">
    <source>
        <dbReference type="SAM" id="Phobius"/>
    </source>
</evidence>
<comment type="caution">
    <text evidence="13">The sequence shown here is derived from an EMBL/GenBank/DDBJ whole genome shotgun (WGS) entry which is preliminary data.</text>
</comment>
<dbReference type="PANTHER" id="PTHR46876">
    <property type="entry name" value="LOW-DENSITY LIPOPROTEIN RECEPTOR-RELATED PROTEIN 11"/>
    <property type="match status" value="1"/>
</dbReference>
<evidence type="ECO:0000313" key="14">
    <source>
        <dbReference type="Proteomes" id="UP000019149"/>
    </source>
</evidence>
<sequence length="537" mass="60011">MLIIITQIFVFCVPVFSRYCDKDFDIRLNTIILTRISENRGAEFVHKLSADSLEECVKYCCDLNECTVGVFGPKGGGNCFLFNCHKTNLCNFTSESDYTVFIQRTPLPVPPNVHKVVAWPSGSLHGLCGPRNPCVFKNMICDSGHCVCKAGFIEKRRKCAPSICSKPELEFQCDDATTCIAIYDVCNGIAECSDASDELFCEKELSNSIATYKVKSSISPGAHFLNAQTFPPRGDDEHDLSGIGFEPLKVRSLRTLRFGRNNPMPRNYEDKGEYGSPNYLISSLEPDVPSLMPSEARERSILSDDRVSTFLKRPRGGYLSHFLEDSQYSDEDSPLEHHRREIVHLPTRPRHASVENFDGEAGEHDILHHRGADFDRAHKVLRHRVTPLAEHLGKFFPSNLYLMSDDKHRIGRHHEEAKNSSKRPKAPTDTVIGPYSQSGYQWHTAAILLAIGLGLTSCLFGLLVGRCRQRGRFDQGGPRSKAVATSNLRRRILRTRGLPNNDLERSGIGRLSQQAVSSKVGTIVWGSEVFCTSEVCG</sequence>
<dbReference type="PROSITE" id="PS50986">
    <property type="entry name" value="MANSC"/>
    <property type="match status" value="1"/>
</dbReference>
<evidence type="ECO:0000256" key="6">
    <source>
        <dbReference type="ARBA" id="ARBA00023157"/>
    </source>
</evidence>
<evidence type="ECO:0000259" key="11">
    <source>
        <dbReference type="PROSITE" id="PS50948"/>
    </source>
</evidence>
<feature type="chain" id="PRO_5004881995" description="MANSC domain-containing protein" evidence="10">
    <location>
        <begin position="18"/>
        <end position="537"/>
    </location>
</feature>
<keyword evidence="6 8" id="KW-1015">Disulfide bond</keyword>
<keyword evidence="4 9" id="KW-1133">Transmembrane helix</keyword>
<dbReference type="OMA" id="GYQWHTA"/>
<dbReference type="SUPFAM" id="SSF57424">
    <property type="entry name" value="LDL receptor-like module"/>
    <property type="match status" value="1"/>
</dbReference>
<dbReference type="AlphaFoldDB" id="W6UEB0"/>
<accession>W6UEB0</accession>
<evidence type="ECO:0000256" key="4">
    <source>
        <dbReference type="ARBA" id="ARBA00022989"/>
    </source>
</evidence>
<dbReference type="PROSITE" id="PS50948">
    <property type="entry name" value="PAN"/>
    <property type="match status" value="1"/>
</dbReference>
<dbReference type="EMBL" id="APAU02000039">
    <property type="protein sequence ID" value="EUB59770.1"/>
    <property type="molecule type" value="Genomic_DNA"/>
</dbReference>
<evidence type="ECO:0000256" key="10">
    <source>
        <dbReference type="SAM" id="SignalP"/>
    </source>
</evidence>
<dbReference type="CTD" id="36341105"/>
<protein>
    <recommendedName>
        <fullName evidence="15">MANSC domain-containing protein</fullName>
    </recommendedName>
</protein>
<keyword evidence="7" id="KW-0325">Glycoprotein</keyword>
<dbReference type="SMART" id="SM00192">
    <property type="entry name" value="LDLa"/>
    <property type="match status" value="1"/>
</dbReference>
<evidence type="ECO:0000256" key="3">
    <source>
        <dbReference type="ARBA" id="ARBA00022729"/>
    </source>
</evidence>
<dbReference type="PANTHER" id="PTHR46876:SF1">
    <property type="entry name" value="LOW-DENSITY LIPOPROTEIN RECEPTOR-RELATED PROTEIN 11"/>
    <property type="match status" value="1"/>
</dbReference>
<keyword evidence="2 9" id="KW-0812">Transmembrane</keyword>
<name>W6UEB0_ECHGR</name>
<dbReference type="InterPro" id="IPR003609">
    <property type="entry name" value="Pan_app"/>
</dbReference>
<feature type="disulfide bond" evidence="8">
    <location>
        <begin position="186"/>
        <end position="201"/>
    </location>
</feature>
<dbReference type="InterPro" id="IPR002172">
    <property type="entry name" value="LDrepeatLR_classA_rpt"/>
</dbReference>
<dbReference type="SMART" id="SM00765">
    <property type="entry name" value="MANEC"/>
    <property type="match status" value="1"/>
</dbReference>
<evidence type="ECO:0000313" key="13">
    <source>
        <dbReference type="EMBL" id="EUB59770.1"/>
    </source>
</evidence>
<keyword evidence="3 10" id="KW-0732">Signal</keyword>
<dbReference type="OrthoDB" id="10037294at2759"/>
<feature type="domain" description="Apple" evidence="11">
    <location>
        <begin position="20"/>
        <end position="105"/>
    </location>
</feature>
<evidence type="ECO:0000256" key="1">
    <source>
        <dbReference type="ARBA" id="ARBA00004479"/>
    </source>
</evidence>
<evidence type="ECO:0000259" key="12">
    <source>
        <dbReference type="PROSITE" id="PS50986"/>
    </source>
</evidence>
<comment type="subcellular location">
    <subcellularLocation>
        <location evidence="1">Membrane</location>
        <topology evidence="1">Single-pass type I membrane protein</topology>
    </subcellularLocation>
</comment>
<gene>
    <name evidence="13" type="ORF">EGR_05390</name>
</gene>
<dbReference type="InterPro" id="IPR011106">
    <property type="entry name" value="MANSC_N"/>
</dbReference>
<dbReference type="GO" id="GO:0016020">
    <property type="term" value="C:membrane"/>
    <property type="evidence" value="ECO:0007669"/>
    <property type="project" value="UniProtKB-SubCell"/>
</dbReference>
<organism evidence="13 14">
    <name type="scientific">Echinococcus granulosus</name>
    <name type="common">Hydatid tapeworm</name>
    <dbReference type="NCBI Taxonomy" id="6210"/>
    <lineage>
        <taxon>Eukaryota</taxon>
        <taxon>Metazoa</taxon>
        <taxon>Spiralia</taxon>
        <taxon>Lophotrochozoa</taxon>
        <taxon>Platyhelminthes</taxon>
        <taxon>Cestoda</taxon>
        <taxon>Eucestoda</taxon>
        <taxon>Cyclophyllidea</taxon>
        <taxon>Taeniidae</taxon>
        <taxon>Echinococcus</taxon>
        <taxon>Echinococcus granulosus group</taxon>
    </lineage>
</organism>
<dbReference type="InterPro" id="IPR036055">
    <property type="entry name" value="LDL_receptor-like_sf"/>
</dbReference>
<dbReference type="RefSeq" id="XP_024350966.1">
    <property type="nucleotide sequence ID" value="XM_024494639.1"/>
</dbReference>
<dbReference type="CDD" id="cd00112">
    <property type="entry name" value="LDLa"/>
    <property type="match status" value="1"/>
</dbReference>
<dbReference type="KEGG" id="egl:EGR_05390"/>
<comment type="caution">
    <text evidence="8">Lacks conserved residue(s) required for the propagation of feature annotation.</text>
</comment>
<feature type="transmembrane region" description="Helical" evidence="9">
    <location>
        <begin position="442"/>
        <end position="464"/>
    </location>
</feature>
<keyword evidence="5 9" id="KW-0472">Membrane</keyword>
<feature type="domain" description="MANSC" evidence="12">
    <location>
        <begin position="26"/>
        <end position="101"/>
    </location>
</feature>
<proteinExistence type="predicted"/>
<dbReference type="Gene3D" id="4.10.400.10">
    <property type="entry name" value="Low-density Lipoprotein Receptor"/>
    <property type="match status" value="1"/>
</dbReference>
<dbReference type="Pfam" id="PF00057">
    <property type="entry name" value="Ldl_recept_a"/>
    <property type="match status" value="1"/>
</dbReference>
<evidence type="ECO:0008006" key="15">
    <source>
        <dbReference type="Google" id="ProtNLM"/>
    </source>
</evidence>
<feature type="signal peptide" evidence="10">
    <location>
        <begin position="1"/>
        <end position="17"/>
    </location>
</feature>
<dbReference type="GeneID" id="36341105"/>
<dbReference type="PROSITE" id="PS50068">
    <property type="entry name" value="LDLRA_2"/>
    <property type="match status" value="1"/>
</dbReference>
<evidence type="ECO:0000256" key="7">
    <source>
        <dbReference type="ARBA" id="ARBA00023180"/>
    </source>
</evidence>
<evidence type="ECO:0000256" key="2">
    <source>
        <dbReference type="ARBA" id="ARBA00022692"/>
    </source>
</evidence>
<dbReference type="Proteomes" id="UP000019149">
    <property type="component" value="Unassembled WGS sequence"/>
</dbReference>